<feature type="domain" description="Peptidase A3A" evidence="1">
    <location>
        <begin position="4"/>
        <end position="161"/>
    </location>
</feature>
<dbReference type="InterPro" id="IPR021109">
    <property type="entry name" value="Peptidase_aspartic_dom_sf"/>
</dbReference>
<sequence>MPKIYILSKIIVEGYYNRYYTPMVDTGAEANMCRHNCLPESKWEKLKIPIVVIGFNNEGSMITYKARNIKIQIWDKILTIEEIYSYEFTNKDILLGMPFLDKLYPHIITKTHWWFTTPCKQKLGAKRVNNKVRKTTPWIKGSEKITQKLENVIQSNHNIEIIIFSINKIKPLQDKLELLYNDNLLQGWE</sequence>
<dbReference type="GO" id="GO:0004190">
    <property type="term" value="F:aspartic-type endopeptidase activity"/>
    <property type="evidence" value="ECO:0007669"/>
    <property type="project" value="InterPro"/>
</dbReference>
<protein>
    <submittedName>
        <fullName evidence="2">Putative polyprotein (Truncated)</fullName>
    </submittedName>
</protein>
<evidence type="ECO:0000259" key="1">
    <source>
        <dbReference type="Pfam" id="PF02160"/>
    </source>
</evidence>
<evidence type="ECO:0000313" key="2">
    <source>
        <dbReference type="EMBL" id="CAC88195.1"/>
    </source>
</evidence>
<reference evidence="2" key="1">
    <citation type="journal article" date="2002" name="EMBO J.">
        <title>Endogenous viral sequences and their potential contribution to heritable virus resistance in plants.</title>
        <authorList>
            <person name="Mette M.F."/>
            <person name="Kanno T."/>
            <person name="Aufsatz W."/>
            <person name="Jakowitsch J."/>
            <person name="van der Winden J."/>
            <person name="Matzke M.A."/>
            <person name="Matzke A.J."/>
        </authorList>
    </citation>
    <scope>NUCLEOTIDE SEQUENCE</scope>
</reference>
<dbReference type="MEROPS" id="A03.006"/>
<dbReference type="AlphaFoldDB" id="Q93YE9"/>
<dbReference type="GO" id="GO:0006508">
    <property type="term" value="P:proteolysis"/>
    <property type="evidence" value="ECO:0007669"/>
    <property type="project" value="InterPro"/>
</dbReference>
<dbReference type="SUPFAM" id="SSF50630">
    <property type="entry name" value="Acid proteases"/>
    <property type="match status" value="1"/>
</dbReference>
<dbReference type="InterPro" id="IPR000588">
    <property type="entry name" value="Pept_A3A"/>
</dbReference>
<name>Q93YE9_TOBAC</name>
<organism evidence="2">
    <name type="scientific">Nicotiana tabacum</name>
    <name type="common">Common tobacco</name>
    <dbReference type="NCBI Taxonomy" id="4097"/>
    <lineage>
        <taxon>Eukaryota</taxon>
        <taxon>Viridiplantae</taxon>
        <taxon>Streptophyta</taxon>
        <taxon>Embryophyta</taxon>
        <taxon>Tracheophyta</taxon>
        <taxon>Spermatophyta</taxon>
        <taxon>Magnoliopsida</taxon>
        <taxon>eudicotyledons</taxon>
        <taxon>Gunneridae</taxon>
        <taxon>Pentapetalae</taxon>
        <taxon>asterids</taxon>
        <taxon>lamiids</taxon>
        <taxon>Solanales</taxon>
        <taxon>Solanaceae</taxon>
        <taxon>Nicotianoideae</taxon>
        <taxon>Nicotianeae</taxon>
        <taxon>Nicotiana</taxon>
    </lineage>
</organism>
<proteinExistence type="predicted"/>
<dbReference type="Pfam" id="PF02160">
    <property type="entry name" value="Peptidase_A3"/>
    <property type="match status" value="1"/>
</dbReference>
<dbReference type="EMBL" id="AJ413172">
    <property type="protein sequence ID" value="CAC88195.1"/>
    <property type="molecule type" value="Genomic_DNA"/>
</dbReference>
<dbReference type="Gene3D" id="2.40.70.10">
    <property type="entry name" value="Acid Proteases"/>
    <property type="match status" value="1"/>
</dbReference>
<dbReference type="CDD" id="cd00303">
    <property type="entry name" value="retropepsin_like"/>
    <property type="match status" value="1"/>
</dbReference>
<accession>Q93YE9</accession>